<dbReference type="EMBL" id="AHZU02000225">
    <property type="protein sequence ID" value="KFG47106.1"/>
    <property type="molecule type" value="Genomic_DNA"/>
</dbReference>
<evidence type="ECO:0000256" key="1">
    <source>
        <dbReference type="SAM" id="MobiDB-lite"/>
    </source>
</evidence>
<dbReference type="VEuPathDB" id="ToxoDB:TGDOM2_357440"/>
<proteinExistence type="predicted"/>
<protein>
    <recommendedName>
        <fullName evidence="5">Secreted protein</fullName>
    </recommendedName>
</protein>
<evidence type="ECO:0000313" key="3">
    <source>
        <dbReference type="EMBL" id="KFG47106.1"/>
    </source>
</evidence>
<accession>A0A086KRT8</accession>
<gene>
    <name evidence="3" type="ORF">TGDOM2_357440</name>
</gene>
<feature type="chain" id="PRO_5001809432" description="Secreted protein" evidence="2">
    <location>
        <begin position="20"/>
        <end position="169"/>
    </location>
</feature>
<evidence type="ECO:0000313" key="4">
    <source>
        <dbReference type="Proteomes" id="UP000028837"/>
    </source>
</evidence>
<feature type="compositionally biased region" description="Basic and acidic residues" evidence="1">
    <location>
        <begin position="150"/>
        <end position="169"/>
    </location>
</feature>
<sequence>MSIHGSAARLFRLQLLALASFTAEQRRGTEKLLSAVTRGTAYREPSSDLLGMLLPCLGSRADAQTPADRKGRNWRRKVTQKLHFRIPDSQSIRRGLPAFRGLLRLSRRVAAALPPGRGFRLEVSPEDDCLLLPSDPTERVRRGTPKQKRQCVDSEKRSERDGKPARHTE</sequence>
<evidence type="ECO:0000256" key="2">
    <source>
        <dbReference type="SAM" id="SignalP"/>
    </source>
</evidence>
<dbReference type="Proteomes" id="UP000028837">
    <property type="component" value="Unassembled WGS sequence"/>
</dbReference>
<keyword evidence="2" id="KW-0732">Signal</keyword>
<evidence type="ECO:0008006" key="5">
    <source>
        <dbReference type="Google" id="ProtNLM"/>
    </source>
</evidence>
<name>A0A086KRT8_TOXGO</name>
<dbReference type="AlphaFoldDB" id="A0A086KRT8"/>
<comment type="caution">
    <text evidence="3">The sequence shown here is derived from an EMBL/GenBank/DDBJ whole genome shotgun (WGS) entry which is preliminary data.</text>
</comment>
<organism evidence="3 4">
    <name type="scientific">Toxoplasma gondii GAB2-2007-GAL-DOM2</name>
    <dbReference type="NCBI Taxonomy" id="1130820"/>
    <lineage>
        <taxon>Eukaryota</taxon>
        <taxon>Sar</taxon>
        <taxon>Alveolata</taxon>
        <taxon>Apicomplexa</taxon>
        <taxon>Conoidasida</taxon>
        <taxon>Coccidia</taxon>
        <taxon>Eucoccidiorida</taxon>
        <taxon>Eimeriorina</taxon>
        <taxon>Sarcocystidae</taxon>
        <taxon>Toxoplasma</taxon>
    </lineage>
</organism>
<reference evidence="3 4" key="1">
    <citation type="submission" date="2014-02" db="EMBL/GenBank/DDBJ databases">
        <authorList>
            <person name="Sibley D."/>
            <person name="Venepally P."/>
            <person name="Karamycheva S."/>
            <person name="Hadjithomas M."/>
            <person name="Khan A."/>
            <person name="Brunk B."/>
            <person name="Roos D."/>
            <person name="Caler E."/>
            <person name="Lorenzi H."/>
        </authorList>
    </citation>
    <scope>NUCLEOTIDE SEQUENCE [LARGE SCALE GENOMIC DNA]</scope>
    <source>
        <strain evidence="3 4">GAB2-2007-GAL-DOM2</strain>
    </source>
</reference>
<feature type="region of interest" description="Disordered" evidence="1">
    <location>
        <begin position="130"/>
        <end position="169"/>
    </location>
</feature>
<feature type="signal peptide" evidence="2">
    <location>
        <begin position="1"/>
        <end position="19"/>
    </location>
</feature>